<protein>
    <submittedName>
        <fullName evidence="2">Transposase</fullName>
    </submittedName>
</protein>
<reference evidence="3" key="1">
    <citation type="journal article" date="2019" name="Int. J. Syst. Evol. Microbiol.">
        <title>The Global Catalogue of Microorganisms (GCM) 10K type strain sequencing project: providing services to taxonomists for standard genome sequencing and annotation.</title>
        <authorList>
            <consortium name="The Broad Institute Genomics Platform"/>
            <consortium name="The Broad Institute Genome Sequencing Center for Infectious Disease"/>
            <person name="Wu L."/>
            <person name="Ma J."/>
        </authorList>
    </citation>
    <scope>NUCLEOTIDE SEQUENCE [LARGE SCALE GENOMIC DNA]</scope>
    <source>
        <strain evidence="3">JCM 31319</strain>
    </source>
</reference>
<gene>
    <name evidence="2" type="ORF">ACFQ2O_01675</name>
</gene>
<dbReference type="Gene3D" id="1.10.10.60">
    <property type="entry name" value="Homeodomain-like"/>
    <property type="match status" value="1"/>
</dbReference>
<dbReference type="Proteomes" id="UP001597094">
    <property type="component" value="Unassembled WGS sequence"/>
</dbReference>
<dbReference type="Pfam" id="PF01527">
    <property type="entry name" value="HTH_Tnp_1"/>
    <property type="match status" value="1"/>
</dbReference>
<comment type="caution">
    <text evidence="2">The sequence shown here is derived from an EMBL/GenBank/DDBJ whole genome shotgun (WGS) entry which is preliminary data.</text>
</comment>
<proteinExistence type="predicted"/>
<dbReference type="RefSeq" id="WP_377522405.1">
    <property type="nucleotide sequence ID" value="NZ_JBHTLD010000007.1"/>
</dbReference>
<dbReference type="EMBL" id="JBHTLD010000007">
    <property type="protein sequence ID" value="MFD1184896.1"/>
    <property type="molecule type" value="Genomic_DNA"/>
</dbReference>
<organism evidence="2 3">
    <name type="scientific">Pontibacter rugosus</name>
    <dbReference type="NCBI Taxonomy" id="1745966"/>
    <lineage>
        <taxon>Bacteria</taxon>
        <taxon>Pseudomonadati</taxon>
        <taxon>Bacteroidota</taxon>
        <taxon>Cytophagia</taxon>
        <taxon>Cytophagales</taxon>
        <taxon>Hymenobacteraceae</taxon>
        <taxon>Pontibacter</taxon>
    </lineage>
</organism>
<evidence type="ECO:0000313" key="3">
    <source>
        <dbReference type="Proteomes" id="UP001597094"/>
    </source>
</evidence>
<accession>A0ABW3SJ90</accession>
<evidence type="ECO:0000313" key="2">
    <source>
        <dbReference type="EMBL" id="MFD1184896.1"/>
    </source>
</evidence>
<dbReference type="InterPro" id="IPR002514">
    <property type="entry name" value="Transposase_8"/>
</dbReference>
<name>A0ABW3SJ90_9BACT</name>
<feature type="region of interest" description="Disordered" evidence="1">
    <location>
        <begin position="1"/>
        <end position="21"/>
    </location>
</feature>
<keyword evidence="3" id="KW-1185">Reference proteome</keyword>
<evidence type="ECO:0000256" key="1">
    <source>
        <dbReference type="SAM" id="MobiDB-lite"/>
    </source>
</evidence>
<sequence length="183" mass="20563">MAASSSKKGKPEHHHTPEERMEVASAICEMYATDKYTIASCCKKHGISETTFREWRNEVAEVADLYKKAKSDAISSRKDRIQEKALVGLEKLVTGFKATETTSEPIINRKGEPVLGPDGKLLERVKKTVKIFAPNPTAVIFALKNTDSENWKDKQELDHTTKGKELEQRVVFYLPDNGRSKKG</sequence>